<organism evidence="14 15">
    <name type="scientific">Varroa destructor</name>
    <name type="common">Honeybee mite</name>
    <dbReference type="NCBI Taxonomy" id="109461"/>
    <lineage>
        <taxon>Eukaryota</taxon>
        <taxon>Metazoa</taxon>
        <taxon>Ecdysozoa</taxon>
        <taxon>Arthropoda</taxon>
        <taxon>Chelicerata</taxon>
        <taxon>Arachnida</taxon>
        <taxon>Acari</taxon>
        <taxon>Parasitiformes</taxon>
        <taxon>Mesostigmata</taxon>
        <taxon>Gamasina</taxon>
        <taxon>Dermanyssoidea</taxon>
        <taxon>Varroidae</taxon>
        <taxon>Varroa</taxon>
    </lineage>
</organism>
<keyword evidence="15" id="KW-1185">Reference proteome</keyword>
<keyword evidence="8 13" id="KW-0472">Membrane</keyword>
<dbReference type="OMA" id="RAQNNWV"/>
<dbReference type="GO" id="GO:0052650">
    <property type="term" value="F:all-trans-retinol dehydrogenase (NADP+) activity"/>
    <property type="evidence" value="ECO:0007669"/>
    <property type="project" value="UniProtKB-ARBA"/>
</dbReference>
<keyword evidence="3 13" id="KW-0812">Transmembrane</keyword>
<name>A0A7M7MAW0_VARDE</name>
<evidence type="ECO:0000256" key="5">
    <source>
        <dbReference type="ARBA" id="ARBA00022989"/>
    </source>
</evidence>
<evidence type="ECO:0000256" key="9">
    <source>
        <dbReference type="ARBA" id="ARBA00059620"/>
    </source>
</evidence>
<dbReference type="InParanoid" id="A0A7M7MAW0"/>
<dbReference type="FunFam" id="3.40.50.720:FF:000131">
    <property type="entry name" value="Short-chain dehydrogenase/reductase 3"/>
    <property type="match status" value="1"/>
</dbReference>
<evidence type="ECO:0000256" key="13">
    <source>
        <dbReference type="SAM" id="Phobius"/>
    </source>
</evidence>
<evidence type="ECO:0000256" key="6">
    <source>
        <dbReference type="ARBA" id="ARBA00023002"/>
    </source>
</evidence>
<evidence type="ECO:0000256" key="12">
    <source>
        <dbReference type="RuleBase" id="RU000363"/>
    </source>
</evidence>
<dbReference type="PANTHER" id="PTHR24322:SF748">
    <property type="entry name" value="FI23927P1-RELATED"/>
    <property type="match status" value="1"/>
</dbReference>
<comment type="similarity">
    <text evidence="2 12">Belongs to the short-chain dehydrogenases/reductases (SDR) family.</text>
</comment>
<dbReference type="AlphaFoldDB" id="A0A7M7MAW0"/>
<evidence type="ECO:0000256" key="3">
    <source>
        <dbReference type="ARBA" id="ARBA00022692"/>
    </source>
</evidence>
<dbReference type="PRINTS" id="PR00080">
    <property type="entry name" value="SDRFAMILY"/>
</dbReference>
<dbReference type="SUPFAM" id="SSF51735">
    <property type="entry name" value="NAD(P)-binding Rossmann-fold domains"/>
    <property type="match status" value="1"/>
</dbReference>
<dbReference type="Pfam" id="PF00106">
    <property type="entry name" value="adh_short"/>
    <property type="match status" value="1"/>
</dbReference>
<evidence type="ECO:0000256" key="11">
    <source>
        <dbReference type="ARBA" id="ARBA00082544"/>
    </source>
</evidence>
<dbReference type="InterPro" id="IPR020904">
    <property type="entry name" value="Sc_DH/Rdtase_CS"/>
</dbReference>
<dbReference type="InterPro" id="IPR002347">
    <property type="entry name" value="SDR_fam"/>
</dbReference>
<keyword evidence="5 13" id="KW-1133">Transmembrane helix</keyword>
<dbReference type="KEGG" id="vde:111245087"/>
<accession>A0A7M7MAW0</accession>
<dbReference type="GeneID" id="111245087"/>
<reference evidence="14" key="1">
    <citation type="submission" date="2021-01" db="UniProtKB">
        <authorList>
            <consortium name="EnsemblMetazoa"/>
        </authorList>
    </citation>
    <scope>IDENTIFICATION</scope>
</reference>
<evidence type="ECO:0000256" key="1">
    <source>
        <dbReference type="ARBA" id="ARBA00004141"/>
    </source>
</evidence>
<evidence type="ECO:0000256" key="2">
    <source>
        <dbReference type="ARBA" id="ARBA00006484"/>
    </source>
</evidence>
<keyword evidence="7" id="KW-0443">Lipid metabolism</keyword>
<dbReference type="CDD" id="cd05339">
    <property type="entry name" value="17beta-HSDXI-like_SDR_c"/>
    <property type="match status" value="1"/>
</dbReference>
<proteinExistence type="inferred from homology"/>
<keyword evidence="6" id="KW-0560">Oxidoreductase</keyword>
<dbReference type="InterPro" id="IPR036291">
    <property type="entry name" value="NAD(P)-bd_dom_sf"/>
</dbReference>
<dbReference type="RefSeq" id="XP_022648643.1">
    <property type="nucleotide sequence ID" value="XM_022792908.1"/>
</dbReference>
<evidence type="ECO:0000256" key="10">
    <source>
        <dbReference type="ARBA" id="ARBA00068717"/>
    </source>
</evidence>
<comment type="subcellular location">
    <subcellularLocation>
        <location evidence="1">Membrane</location>
        <topology evidence="1">Multi-pass membrane protein</topology>
    </subcellularLocation>
</comment>
<keyword evidence="4" id="KW-0521">NADP</keyword>
<dbReference type="Gene3D" id="3.40.50.720">
    <property type="entry name" value="NAD(P)-binding Rossmann-like Domain"/>
    <property type="match status" value="1"/>
</dbReference>
<evidence type="ECO:0000313" key="14">
    <source>
        <dbReference type="EnsemblMetazoa" id="XP_022648643"/>
    </source>
</evidence>
<dbReference type="PANTHER" id="PTHR24322">
    <property type="entry name" value="PKSB"/>
    <property type="match status" value="1"/>
</dbReference>
<evidence type="ECO:0000256" key="8">
    <source>
        <dbReference type="ARBA" id="ARBA00023136"/>
    </source>
</evidence>
<dbReference type="PRINTS" id="PR00081">
    <property type="entry name" value="GDHRDH"/>
</dbReference>
<dbReference type="OrthoDB" id="10253736at2759"/>
<evidence type="ECO:0000313" key="15">
    <source>
        <dbReference type="Proteomes" id="UP000594260"/>
    </source>
</evidence>
<dbReference type="Proteomes" id="UP000594260">
    <property type="component" value="Unplaced"/>
</dbReference>
<dbReference type="EnsemblMetazoa" id="XM_022792908">
    <property type="protein sequence ID" value="XP_022648643"/>
    <property type="gene ID" value="LOC111245087"/>
</dbReference>
<feature type="transmembrane region" description="Helical" evidence="13">
    <location>
        <begin position="20"/>
        <end position="47"/>
    </location>
</feature>
<evidence type="ECO:0000256" key="4">
    <source>
        <dbReference type="ARBA" id="ARBA00022857"/>
    </source>
</evidence>
<comment type="function">
    <text evidence="9">Catalyzes the reduction of all-trans-retinal to all-trans-retinol in the presence of NADPH.</text>
</comment>
<evidence type="ECO:0000256" key="7">
    <source>
        <dbReference type="ARBA" id="ARBA00023098"/>
    </source>
</evidence>
<sequence>MSASGFVPQPLRGPSEDQSVVMSIVRFFTNLAMIFYYILEACVLMFVPSKFRIKSIKDEVVLVTGAGSGIGRLMAIKFAGLGAKVVCWDISKDTMEETANDIKNRGGIAYSYVCNVADRQVVYALSDKVRQEVGKVSIIVNNAGIVTGKRLLDIPDDSIEKTFNINVLAHYWVVKAFLPDMQSSNHGHIVSIASLAGQVGVNRLTDYCGSKYGAVGFAEALALELYQEGYTGIKTTIVCPYFINTGMFHGATGGAFSFLDPDYVASSVVKGVLLNKDIVIIPGHVAPLIALRHWIPVRLLSVLPYKSNLRLADMVGINRTMLTYKGKNCHV</sequence>
<dbReference type="PROSITE" id="PS00061">
    <property type="entry name" value="ADH_SHORT"/>
    <property type="match status" value="1"/>
</dbReference>
<dbReference type="GO" id="GO:0016020">
    <property type="term" value="C:membrane"/>
    <property type="evidence" value="ECO:0007669"/>
    <property type="project" value="UniProtKB-SubCell"/>
</dbReference>
<dbReference type="GO" id="GO:0005811">
    <property type="term" value="C:lipid droplet"/>
    <property type="evidence" value="ECO:0007669"/>
    <property type="project" value="TreeGrafter"/>
</dbReference>
<dbReference type="FunCoup" id="A0A7M7MAW0">
    <property type="interactions" value="99"/>
</dbReference>
<protein>
    <recommendedName>
        <fullName evidence="10">Short-chain dehydrogenase/reductase 3</fullName>
    </recommendedName>
    <alternativeName>
        <fullName evidence="11">Retinal short-chain dehydrogenase/reductase 1</fullName>
    </alternativeName>
</protein>